<keyword evidence="1" id="KW-0175">Coiled coil</keyword>
<feature type="coiled-coil region" evidence="1">
    <location>
        <begin position="139"/>
        <end position="170"/>
    </location>
</feature>
<accession>A0A1Y1HZD5</accession>
<dbReference type="EMBL" id="DF237042">
    <property type="protein sequence ID" value="GAQ81876.1"/>
    <property type="molecule type" value="Genomic_DNA"/>
</dbReference>
<dbReference type="InterPro" id="IPR032727">
    <property type="entry name" value="CLAMP"/>
</dbReference>
<name>A0A1Y1HZD5_KLENI</name>
<dbReference type="OrthoDB" id="1938969at2759"/>
<gene>
    <name evidence="2" type="ORF">KFL_000930220</name>
</gene>
<reference evidence="2 3" key="1">
    <citation type="journal article" date="2014" name="Nat. Commun.">
        <title>Klebsormidium flaccidum genome reveals primary factors for plant terrestrial adaptation.</title>
        <authorList>
            <person name="Hori K."/>
            <person name="Maruyama F."/>
            <person name="Fujisawa T."/>
            <person name="Togashi T."/>
            <person name="Yamamoto N."/>
            <person name="Seo M."/>
            <person name="Sato S."/>
            <person name="Yamada T."/>
            <person name="Mori H."/>
            <person name="Tajima N."/>
            <person name="Moriyama T."/>
            <person name="Ikeuchi M."/>
            <person name="Watanabe M."/>
            <person name="Wada H."/>
            <person name="Kobayashi K."/>
            <person name="Saito M."/>
            <person name="Masuda T."/>
            <person name="Sasaki-Sekimoto Y."/>
            <person name="Mashiguchi K."/>
            <person name="Awai K."/>
            <person name="Shimojima M."/>
            <person name="Masuda S."/>
            <person name="Iwai M."/>
            <person name="Nobusawa T."/>
            <person name="Narise T."/>
            <person name="Kondo S."/>
            <person name="Saito H."/>
            <person name="Sato R."/>
            <person name="Murakawa M."/>
            <person name="Ihara Y."/>
            <person name="Oshima-Yamada Y."/>
            <person name="Ohtaka K."/>
            <person name="Satoh M."/>
            <person name="Sonobe K."/>
            <person name="Ishii M."/>
            <person name="Ohtani R."/>
            <person name="Kanamori-Sato M."/>
            <person name="Honoki R."/>
            <person name="Miyazaki D."/>
            <person name="Mochizuki H."/>
            <person name="Umetsu J."/>
            <person name="Higashi K."/>
            <person name="Shibata D."/>
            <person name="Kamiya Y."/>
            <person name="Sato N."/>
            <person name="Nakamura Y."/>
            <person name="Tabata S."/>
            <person name="Ida S."/>
            <person name="Kurokawa K."/>
            <person name="Ohta H."/>
        </authorList>
    </citation>
    <scope>NUCLEOTIDE SEQUENCE [LARGE SCALE GENOMIC DNA]</scope>
    <source>
        <strain evidence="2 3">NIES-2285</strain>
    </source>
</reference>
<evidence type="ECO:0000313" key="2">
    <source>
        <dbReference type="EMBL" id="GAQ81876.1"/>
    </source>
</evidence>
<dbReference type="STRING" id="105231.A0A1Y1HZD5"/>
<proteinExistence type="predicted"/>
<sequence length="188" mass="20771">MLAFVTLKSGSDAPLLFTTLDVKHVTDFFTSGFFQHLRLYQYCLTKEQAHLALQEQVMLETAELGFPPLSEAMTEAERDDWQASRAAAAAAAEAERRARAEAEEAARLAAVEAARIAAEEEAKKRKPQTLEEAVEFAVRDRLAAERKAIEEEHAKREKELLDRIAQLEAARAKMAGDGGNKSRGSIQG</sequence>
<dbReference type="AlphaFoldDB" id="A0A1Y1HZD5"/>
<protein>
    <submittedName>
        <fullName evidence="2">Uncharacterized protein</fullName>
    </submittedName>
</protein>
<dbReference type="OMA" id="SWYNVAH"/>
<dbReference type="Pfam" id="PF14769">
    <property type="entry name" value="CLAMP"/>
    <property type="match status" value="1"/>
</dbReference>
<dbReference type="PANTHER" id="PTHR28457:SF4">
    <property type="entry name" value="CRAL-TRIO DOMAIN-CONTAINING PROTEIN"/>
    <property type="match status" value="1"/>
</dbReference>
<dbReference type="Proteomes" id="UP000054558">
    <property type="component" value="Unassembled WGS sequence"/>
</dbReference>
<keyword evidence="3" id="KW-1185">Reference proteome</keyword>
<evidence type="ECO:0000313" key="3">
    <source>
        <dbReference type="Proteomes" id="UP000054558"/>
    </source>
</evidence>
<dbReference type="PANTHER" id="PTHR28457">
    <property type="entry name" value="COILED-COIL DOMAIN-CONTAINING PROTEIN 189"/>
    <property type="match status" value="1"/>
</dbReference>
<organism evidence="2 3">
    <name type="scientific">Klebsormidium nitens</name>
    <name type="common">Green alga</name>
    <name type="synonym">Ulothrix nitens</name>
    <dbReference type="NCBI Taxonomy" id="105231"/>
    <lineage>
        <taxon>Eukaryota</taxon>
        <taxon>Viridiplantae</taxon>
        <taxon>Streptophyta</taxon>
        <taxon>Klebsormidiophyceae</taxon>
        <taxon>Klebsormidiales</taxon>
        <taxon>Klebsormidiaceae</taxon>
        <taxon>Klebsormidium</taxon>
    </lineage>
</organism>
<evidence type="ECO:0000256" key="1">
    <source>
        <dbReference type="SAM" id="Coils"/>
    </source>
</evidence>